<keyword evidence="1" id="KW-0732">Signal</keyword>
<reference evidence="3" key="1">
    <citation type="submission" date="2020-12" db="UniProtKB">
        <authorList>
            <consortium name="WormBaseParasite"/>
        </authorList>
    </citation>
    <scope>IDENTIFICATION</scope>
    <source>
        <strain evidence="3">MHco3</strain>
    </source>
</reference>
<evidence type="ECO:0000256" key="1">
    <source>
        <dbReference type="SAM" id="SignalP"/>
    </source>
</evidence>
<dbReference type="OrthoDB" id="5873594at2759"/>
<protein>
    <submittedName>
        <fullName evidence="3">Uncharacterized protein</fullName>
    </submittedName>
</protein>
<dbReference type="AlphaFoldDB" id="A0A7I4YR30"/>
<accession>A0A7I4YR30</accession>
<sequence length="211" mass="24247">MMFPKLHSMFWLLFASAITVESMKIRWYFDGDNSKCGTAGLPPTSTLRMSRIYPVVFDKKTKLILSIRIFHSGPRGGTGGSVILEYEGNVTQNLGFGIYFSLLRTKNLRRNENLFTNYLLGYEKFDIEGTPVLPGTGSDFSEMYNEAPFLFRTHILEVTETGVEKNIRLYVSDKCGVDQTWIANEGYYRLDTDTGQYLPIYYDPTQSDFYY</sequence>
<dbReference type="WBParaSite" id="HCON_00129885-00001">
    <property type="protein sequence ID" value="HCON_00129885-00001"/>
    <property type="gene ID" value="HCON_00129885"/>
</dbReference>
<keyword evidence="2" id="KW-1185">Reference proteome</keyword>
<evidence type="ECO:0000313" key="3">
    <source>
        <dbReference type="WBParaSite" id="HCON_00129885-00001"/>
    </source>
</evidence>
<name>A0A7I4YR30_HAECO</name>
<organism evidence="2 3">
    <name type="scientific">Haemonchus contortus</name>
    <name type="common">Barber pole worm</name>
    <dbReference type="NCBI Taxonomy" id="6289"/>
    <lineage>
        <taxon>Eukaryota</taxon>
        <taxon>Metazoa</taxon>
        <taxon>Ecdysozoa</taxon>
        <taxon>Nematoda</taxon>
        <taxon>Chromadorea</taxon>
        <taxon>Rhabditida</taxon>
        <taxon>Rhabditina</taxon>
        <taxon>Rhabditomorpha</taxon>
        <taxon>Strongyloidea</taxon>
        <taxon>Trichostrongylidae</taxon>
        <taxon>Haemonchus</taxon>
    </lineage>
</organism>
<proteinExistence type="predicted"/>
<dbReference type="Proteomes" id="UP000025227">
    <property type="component" value="Unplaced"/>
</dbReference>
<feature type="chain" id="PRO_5029702051" evidence="1">
    <location>
        <begin position="23"/>
        <end position="211"/>
    </location>
</feature>
<feature type="signal peptide" evidence="1">
    <location>
        <begin position="1"/>
        <end position="22"/>
    </location>
</feature>
<evidence type="ECO:0000313" key="2">
    <source>
        <dbReference type="Proteomes" id="UP000025227"/>
    </source>
</evidence>